<protein>
    <submittedName>
        <fullName evidence="2">Peptidase S8</fullName>
    </submittedName>
</protein>
<dbReference type="Pfam" id="PF00082">
    <property type="entry name" value="Peptidase_S8"/>
    <property type="match status" value="1"/>
</dbReference>
<organism evidence="2 3">
    <name type="scientific">Bacillus thermozeamaize</name>
    <dbReference type="NCBI Taxonomy" id="230954"/>
    <lineage>
        <taxon>Bacteria</taxon>
        <taxon>Bacillati</taxon>
        <taxon>Bacillota</taxon>
        <taxon>Bacilli</taxon>
        <taxon>Bacillales</taxon>
        <taxon>Bacillaceae</taxon>
        <taxon>Bacillus</taxon>
    </lineage>
</organism>
<dbReference type="Gene3D" id="3.40.50.200">
    <property type="entry name" value="Peptidase S8/S53 domain"/>
    <property type="match status" value="1"/>
</dbReference>
<dbReference type="SUPFAM" id="SSF52743">
    <property type="entry name" value="Subtilisin-like"/>
    <property type="match status" value="1"/>
</dbReference>
<dbReference type="Proteomes" id="UP000196475">
    <property type="component" value="Unassembled WGS sequence"/>
</dbReference>
<comment type="caution">
    <text evidence="2">The sequence shown here is derived from an EMBL/GenBank/DDBJ whole genome shotgun (WGS) entry which is preliminary data.</text>
</comment>
<feature type="domain" description="Peptidase S8/S53" evidence="1">
    <location>
        <begin position="278"/>
        <end position="610"/>
    </location>
</feature>
<evidence type="ECO:0000313" key="2">
    <source>
        <dbReference type="EMBL" id="OUM90650.1"/>
    </source>
</evidence>
<evidence type="ECO:0000259" key="1">
    <source>
        <dbReference type="Pfam" id="PF00082"/>
    </source>
</evidence>
<dbReference type="CDD" id="cd04847">
    <property type="entry name" value="Peptidases_S8_Subtilisin_like_2"/>
    <property type="match status" value="1"/>
</dbReference>
<dbReference type="GO" id="GO:0004252">
    <property type="term" value="F:serine-type endopeptidase activity"/>
    <property type="evidence" value="ECO:0007669"/>
    <property type="project" value="InterPro"/>
</dbReference>
<reference evidence="3" key="1">
    <citation type="submission" date="2016-06" db="EMBL/GenBank/DDBJ databases">
        <authorList>
            <person name="Nascimento L."/>
            <person name="Pereira R.V."/>
            <person name="Martins L.F."/>
            <person name="Quaggio R.B."/>
            <person name="Silva A.M."/>
            <person name="Setubal J.C."/>
        </authorList>
    </citation>
    <scope>NUCLEOTIDE SEQUENCE [LARGE SCALE GENOMIC DNA]</scope>
</reference>
<evidence type="ECO:0000313" key="3">
    <source>
        <dbReference type="Proteomes" id="UP000196475"/>
    </source>
</evidence>
<accession>A0A1Y3PTH6</accession>
<dbReference type="GO" id="GO:0006508">
    <property type="term" value="P:proteolysis"/>
    <property type="evidence" value="ECO:0007669"/>
    <property type="project" value="InterPro"/>
</dbReference>
<dbReference type="InterPro" id="IPR000209">
    <property type="entry name" value="Peptidase_S8/S53_dom"/>
</dbReference>
<dbReference type="InterPro" id="IPR036852">
    <property type="entry name" value="Peptidase_S8/S53_dom_sf"/>
</dbReference>
<gene>
    <name evidence="2" type="ORF">BAA01_02175</name>
</gene>
<sequence>MAEGHLQHIFFHERPVSYPYRNRQSPRKQNYPPRDRVSHGNWLMHQFQKVWTDAKNINEAREAVALPVNHGVYLEFVSTPEYELAIRSLENIQLGIRLMNVRMMENANGKTERVATVYIPHGKEGFFLKKLRQYLEENTEKGKPRHEAFAACIDDIRLAVVESFWPYHEITSIPGEEPKWCEIWLNTDQDEDEAKFRLLASERLGIEIRNETLRFPERRVILAKVNRKQLEELIQSSDNIAEIRRADEVTSFFVELDNTTQSEWAEELSKRITVRVDSRVSVCILDTGVNNGHILIAPILKDEDCYTYHPGWGTHDHDGHGTKMSGVVGYGDLQTLLENSEPVELNHVLESVKILPPTGKNDPQLYGAITSQSISRVMIEKPQRKRIICMAVTSPEHTTGDGRPSSWSAALDELASGYLDEQQKLIIVSAGNVHGWDNYPDTNIVSSVENPAQSWNALTVGAYTEKTLKDLRKYNNGSTVAPKGGLSPYSTTSVIWDDKKWPVKPDIVLEGGNVLKDSLGCVQCEELSILTTYYKPFERQFDTIWATSAATAKAAWMAVQIQAEYPDAWPETIRGLMIHSADWTDTMKRQFLRGKKKGDLKVLLRTCGYGVPSLEKALWSMQNRVNLVVQAELQPFDRDKNGRYVMNEMHLYELPWPKDVLLSLGETEVFLRVTLSYFIEPSPGEIGWKDRYRYASCGLRFDVNGSDTKEGFLSRINAAMESDEDEPGATSVKWLLGPHNRNVGSIHSDVWRGTAAELAVSNLIAVYPVIGWWRERPWLNRWHKKIRYSLIVTLQTPEQSVDLYTPIMTEIRSKVPIAQQL</sequence>
<dbReference type="AlphaFoldDB" id="A0A1Y3PTH6"/>
<dbReference type="EMBL" id="LZRT01000011">
    <property type="protein sequence ID" value="OUM90650.1"/>
    <property type="molecule type" value="Genomic_DNA"/>
</dbReference>
<dbReference type="InterPro" id="IPR034074">
    <property type="entry name" value="Y4bN_pept_dom"/>
</dbReference>
<name>A0A1Y3PTH6_9BACI</name>
<proteinExistence type="predicted"/>